<keyword evidence="3" id="KW-1185">Reference proteome</keyword>
<dbReference type="Proteomes" id="UP001595453">
    <property type="component" value="Unassembled WGS sequence"/>
</dbReference>
<dbReference type="RefSeq" id="WP_377122182.1">
    <property type="nucleotide sequence ID" value="NZ_JBHRSD010000011.1"/>
</dbReference>
<dbReference type="EMBL" id="JBHRSD010000011">
    <property type="protein sequence ID" value="MFC3032147.1"/>
    <property type="molecule type" value="Genomic_DNA"/>
</dbReference>
<evidence type="ECO:0000259" key="1">
    <source>
        <dbReference type="Pfam" id="PF09937"/>
    </source>
</evidence>
<feature type="domain" description="DUF2169" evidence="1">
    <location>
        <begin position="22"/>
        <end position="319"/>
    </location>
</feature>
<sequence>MLINETKWQAADFASWSASGDAQHIVVVKQSYEFDSQGKLCPLSQAPDLQSGDEFNGEGAAQYLTAANELVPYKQGIEIYGNFTAYPPKGQAVRVIETQLQLSDGEGKTLLNKVLRVTGQRQWRRSLLGPVASEPAYLQPLTMTYDNAFGGQSSGSKAEFSAENPAGKGYKLSNRDAIGSPLPQIEYAHSQYRKPSHNALVAGYGPLPLHWAPRVNQLPKINEAKLMLGEFPYSKALADDFYNYAPRDQIVTAPFAPNWQLRLSGFVAELSYQHALTLKLPFEPPELSVHSGLQSIALDMKCDTLVVDTEAQRLSLIWRCGFARAQIKANSHIVLTQQGG</sequence>
<gene>
    <name evidence="2" type="ORF">ACFOEE_06420</name>
</gene>
<dbReference type="Pfam" id="PF09937">
    <property type="entry name" value="DUF2169"/>
    <property type="match status" value="1"/>
</dbReference>
<accession>A0ABV7CHS9</accession>
<evidence type="ECO:0000313" key="2">
    <source>
        <dbReference type="EMBL" id="MFC3032147.1"/>
    </source>
</evidence>
<dbReference type="InterPro" id="IPR018683">
    <property type="entry name" value="DUF2169"/>
</dbReference>
<name>A0ABV7CHS9_9GAMM</name>
<proteinExistence type="predicted"/>
<organism evidence="2 3">
    <name type="scientific">Pseudoalteromonas fenneropenaei</name>
    <dbReference type="NCBI Taxonomy" id="1737459"/>
    <lineage>
        <taxon>Bacteria</taxon>
        <taxon>Pseudomonadati</taxon>
        <taxon>Pseudomonadota</taxon>
        <taxon>Gammaproteobacteria</taxon>
        <taxon>Alteromonadales</taxon>
        <taxon>Pseudoalteromonadaceae</taxon>
        <taxon>Pseudoalteromonas</taxon>
    </lineage>
</organism>
<evidence type="ECO:0000313" key="3">
    <source>
        <dbReference type="Proteomes" id="UP001595453"/>
    </source>
</evidence>
<reference evidence="3" key="1">
    <citation type="journal article" date="2019" name="Int. J. Syst. Evol. Microbiol.">
        <title>The Global Catalogue of Microorganisms (GCM) 10K type strain sequencing project: providing services to taxonomists for standard genome sequencing and annotation.</title>
        <authorList>
            <consortium name="The Broad Institute Genomics Platform"/>
            <consortium name="The Broad Institute Genome Sequencing Center for Infectious Disease"/>
            <person name="Wu L."/>
            <person name="Ma J."/>
        </authorList>
    </citation>
    <scope>NUCLEOTIDE SEQUENCE [LARGE SCALE GENOMIC DNA]</scope>
    <source>
        <strain evidence="3">KCTC 42730</strain>
    </source>
</reference>
<comment type="caution">
    <text evidence="2">The sequence shown here is derived from an EMBL/GenBank/DDBJ whole genome shotgun (WGS) entry which is preliminary data.</text>
</comment>
<protein>
    <submittedName>
        <fullName evidence="2">DUF2169 domain-containing protein</fullName>
    </submittedName>
</protein>